<evidence type="ECO:0000256" key="1">
    <source>
        <dbReference type="ARBA" id="ARBA00004477"/>
    </source>
</evidence>
<feature type="region of interest" description="Disordered" evidence="7">
    <location>
        <begin position="144"/>
        <end position="182"/>
    </location>
</feature>
<feature type="compositionally biased region" description="Basic and acidic residues" evidence="7">
    <location>
        <begin position="171"/>
        <end position="182"/>
    </location>
</feature>
<accession>A0A367Y5K8</accession>
<gene>
    <name evidence="9" type="primary">ENV10_1</name>
    <name evidence="9" type="ORF">Cantr_08453</name>
</gene>
<evidence type="ECO:0000313" key="9">
    <source>
        <dbReference type="EMBL" id="RCK60870.1"/>
    </source>
</evidence>
<evidence type="ECO:0000256" key="3">
    <source>
        <dbReference type="ARBA" id="ARBA00022692"/>
    </source>
</evidence>
<dbReference type="GO" id="GO:0006624">
    <property type="term" value="P:vacuolar protein processing"/>
    <property type="evidence" value="ECO:0007669"/>
    <property type="project" value="TreeGrafter"/>
</dbReference>
<name>A0A367Y5K8_9ASCO</name>
<evidence type="ECO:0000256" key="8">
    <source>
        <dbReference type="SAM" id="Phobius"/>
    </source>
</evidence>
<protein>
    <submittedName>
        <fullName evidence="9">Late endosome and vacuole interface protein 10</fullName>
    </submittedName>
</protein>
<dbReference type="GO" id="GO:0005773">
    <property type="term" value="C:vacuole"/>
    <property type="evidence" value="ECO:0007669"/>
    <property type="project" value="GOC"/>
</dbReference>
<feature type="transmembrane region" description="Helical" evidence="8">
    <location>
        <begin position="117"/>
        <end position="139"/>
    </location>
</feature>
<comment type="caution">
    <text evidence="9">The sequence shown here is derived from an EMBL/GenBank/DDBJ whole genome shotgun (WGS) entry which is preliminary data.</text>
</comment>
<keyword evidence="4" id="KW-0256">Endoplasmic reticulum</keyword>
<feature type="transmembrane region" description="Helical" evidence="8">
    <location>
        <begin position="20"/>
        <end position="38"/>
    </location>
</feature>
<comment type="similarity">
    <text evidence="2">Belongs to the TMEM208 family.</text>
</comment>
<evidence type="ECO:0000256" key="2">
    <source>
        <dbReference type="ARBA" id="ARBA00009950"/>
    </source>
</evidence>
<dbReference type="OrthoDB" id="10012212at2759"/>
<dbReference type="InterPro" id="IPR008506">
    <property type="entry name" value="SND2/TMEM208"/>
</dbReference>
<dbReference type="PANTHER" id="PTHR13505">
    <property type="entry name" value="TRANSMEMBRANE PROTEIN 208"/>
    <property type="match status" value="1"/>
</dbReference>
<dbReference type="PANTHER" id="PTHR13505:SF7">
    <property type="entry name" value="TRANSMEMBRANE PROTEIN 208"/>
    <property type="match status" value="1"/>
</dbReference>
<evidence type="ECO:0000256" key="5">
    <source>
        <dbReference type="ARBA" id="ARBA00022989"/>
    </source>
</evidence>
<dbReference type="Pfam" id="PF05620">
    <property type="entry name" value="TMEM208_SND2"/>
    <property type="match status" value="1"/>
</dbReference>
<evidence type="ECO:0000256" key="4">
    <source>
        <dbReference type="ARBA" id="ARBA00022824"/>
    </source>
</evidence>
<keyword evidence="10" id="KW-1185">Reference proteome</keyword>
<dbReference type="Proteomes" id="UP000253472">
    <property type="component" value="Unassembled WGS sequence"/>
</dbReference>
<evidence type="ECO:0000313" key="10">
    <source>
        <dbReference type="Proteomes" id="UP000253472"/>
    </source>
</evidence>
<organism evidence="9 10">
    <name type="scientific">Candida viswanathii</name>
    <dbReference type="NCBI Taxonomy" id="5486"/>
    <lineage>
        <taxon>Eukaryota</taxon>
        <taxon>Fungi</taxon>
        <taxon>Dikarya</taxon>
        <taxon>Ascomycota</taxon>
        <taxon>Saccharomycotina</taxon>
        <taxon>Pichiomycetes</taxon>
        <taxon>Debaryomycetaceae</taxon>
        <taxon>Candida/Lodderomyces clade</taxon>
        <taxon>Candida</taxon>
    </lineage>
</organism>
<keyword evidence="6 8" id="KW-0472">Membrane</keyword>
<comment type="subcellular location">
    <subcellularLocation>
        <location evidence="1">Endoplasmic reticulum membrane</location>
        <topology evidence="1">Multi-pass membrane protein</topology>
    </subcellularLocation>
</comment>
<dbReference type="EMBL" id="QLNQ01000026">
    <property type="protein sequence ID" value="RCK60870.1"/>
    <property type="molecule type" value="Genomic_DNA"/>
</dbReference>
<dbReference type="STRING" id="5486.A0A367Y5K8"/>
<dbReference type="AlphaFoldDB" id="A0A367Y5K8"/>
<feature type="transmembrane region" description="Helical" evidence="8">
    <location>
        <begin position="93"/>
        <end position="111"/>
    </location>
</feature>
<reference evidence="9 10" key="1">
    <citation type="submission" date="2018-06" db="EMBL/GenBank/DDBJ databases">
        <title>Whole genome sequencing of Candida tropicalis (genome annotated by CSBL at Korea University).</title>
        <authorList>
            <person name="Ahn J."/>
        </authorList>
    </citation>
    <scope>NUCLEOTIDE SEQUENCE [LARGE SCALE GENOMIC DNA]</scope>
    <source>
        <strain evidence="9 10">ATCC 20962</strain>
    </source>
</reference>
<sequence>MASASAKKQASSNVAMLNQLALISGIINVLALLAIFVLRRPASFKPWLFWSVPSFLLHYSLESSGRPTYSQDGKKLLIRSGEDIRLKGSLFEYYFDVIYITWFLDIAMIVLGSNKVWYAYLIIPGFAVYKLSGFILPFIKKNKGGDTGAEAEQAQKGGNSATSKRQQKLQARREKGPAVKYR</sequence>
<evidence type="ECO:0000256" key="6">
    <source>
        <dbReference type="ARBA" id="ARBA00023136"/>
    </source>
</evidence>
<evidence type="ECO:0000256" key="7">
    <source>
        <dbReference type="SAM" id="MobiDB-lite"/>
    </source>
</evidence>
<keyword evidence="5 8" id="KW-1133">Transmembrane helix</keyword>
<dbReference type="GO" id="GO:0005789">
    <property type="term" value="C:endoplasmic reticulum membrane"/>
    <property type="evidence" value="ECO:0007669"/>
    <property type="project" value="UniProtKB-SubCell"/>
</dbReference>
<proteinExistence type="inferred from homology"/>
<keyword evidence="3 8" id="KW-0812">Transmembrane</keyword>